<dbReference type="EMBL" id="BJNY01000005">
    <property type="protein sequence ID" value="GED05529.1"/>
    <property type="molecule type" value="Genomic_DNA"/>
</dbReference>
<keyword evidence="2" id="KW-1185">Reference proteome</keyword>
<evidence type="ECO:0000313" key="1">
    <source>
        <dbReference type="EMBL" id="GED05529.1"/>
    </source>
</evidence>
<organism evidence="1 2">
    <name type="scientific">Glutamicibacter uratoxydans</name>
    <name type="common">Arthrobacter uratoxydans</name>
    <dbReference type="NCBI Taxonomy" id="43667"/>
    <lineage>
        <taxon>Bacteria</taxon>
        <taxon>Bacillati</taxon>
        <taxon>Actinomycetota</taxon>
        <taxon>Actinomycetes</taxon>
        <taxon>Micrococcales</taxon>
        <taxon>Micrococcaceae</taxon>
        <taxon>Glutamicibacter</taxon>
    </lineage>
</organism>
<comment type="caution">
    <text evidence="1">The sequence shown here is derived from an EMBL/GenBank/DDBJ whole genome shotgun (WGS) entry which is preliminary data.</text>
</comment>
<evidence type="ECO:0000313" key="2">
    <source>
        <dbReference type="Proteomes" id="UP000316612"/>
    </source>
</evidence>
<protein>
    <submittedName>
        <fullName evidence="1">Uncharacterized protein</fullName>
    </submittedName>
</protein>
<name>A0A4Y4DJN9_GLUUR</name>
<dbReference type="Proteomes" id="UP000316612">
    <property type="component" value="Unassembled WGS sequence"/>
</dbReference>
<dbReference type="AlphaFoldDB" id="A0A4Y4DJN9"/>
<sequence length="80" mass="8611">MELLDAGAGGRIILAVGLDQFSQNVVFVDVSELGGAGEHFVDNILWLLPAAQTDIQNKQGLVLAFNSDRKIAGREDEMIV</sequence>
<accession>A0A4Y4DJN9</accession>
<proteinExistence type="predicted"/>
<reference evidence="1 2" key="1">
    <citation type="submission" date="2019-06" db="EMBL/GenBank/DDBJ databases">
        <title>Whole genome shotgun sequence of Glutamicibacter uratoxydans NBRC 15515.</title>
        <authorList>
            <person name="Hosoyama A."/>
            <person name="Uohara A."/>
            <person name="Ohji S."/>
            <person name="Ichikawa N."/>
        </authorList>
    </citation>
    <scope>NUCLEOTIDE SEQUENCE [LARGE SCALE GENOMIC DNA]</scope>
    <source>
        <strain evidence="1 2">NBRC 15515</strain>
    </source>
</reference>
<gene>
    <name evidence="1" type="ORF">AUR04nite_10610</name>
</gene>